<organism evidence="5 6">
    <name type="scientific">Carpediemonas membranifera</name>
    <dbReference type="NCBI Taxonomy" id="201153"/>
    <lineage>
        <taxon>Eukaryota</taxon>
        <taxon>Metamonada</taxon>
        <taxon>Carpediemonas-like organisms</taxon>
        <taxon>Carpediemonas</taxon>
    </lineage>
</organism>
<dbReference type="PANTHER" id="PTHR32194:SF2">
    <property type="entry name" value="PROTEASOME SUBUNIT BETA TYPE-1"/>
    <property type="match status" value="1"/>
</dbReference>
<dbReference type="SUPFAM" id="SSF56235">
    <property type="entry name" value="N-terminal nucleophile aminohydrolases (Ntn hydrolases)"/>
    <property type="match status" value="1"/>
</dbReference>
<dbReference type="AlphaFoldDB" id="A0A8J6B4P8"/>
<dbReference type="EMBL" id="JAHDYR010000016">
    <property type="protein sequence ID" value="KAG9394264.1"/>
    <property type="molecule type" value="Genomic_DNA"/>
</dbReference>
<dbReference type="GO" id="GO:0005634">
    <property type="term" value="C:nucleus"/>
    <property type="evidence" value="ECO:0007669"/>
    <property type="project" value="UniProtKB-SubCell"/>
</dbReference>
<dbReference type="Pfam" id="PF00227">
    <property type="entry name" value="Proteasome"/>
    <property type="match status" value="1"/>
</dbReference>
<keyword evidence="2 4" id="KW-0647">Proteasome</keyword>
<evidence type="ECO:0000256" key="2">
    <source>
        <dbReference type="ARBA" id="ARBA00022942"/>
    </source>
</evidence>
<accession>A0A8J6B4P8</accession>
<dbReference type="GO" id="GO:0010498">
    <property type="term" value="P:proteasomal protein catabolic process"/>
    <property type="evidence" value="ECO:0007669"/>
    <property type="project" value="InterPro"/>
</dbReference>
<keyword evidence="6" id="KW-1185">Reference proteome</keyword>
<evidence type="ECO:0000256" key="3">
    <source>
        <dbReference type="ARBA" id="ARBA00023242"/>
    </source>
</evidence>
<dbReference type="InterPro" id="IPR016050">
    <property type="entry name" value="Proteasome_bsu_CS"/>
</dbReference>
<comment type="subcellular location">
    <subcellularLocation>
        <location evidence="4">Cytoplasm</location>
    </subcellularLocation>
    <subcellularLocation>
        <location evidence="4">Nucleus</location>
    </subcellularLocation>
</comment>
<dbReference type="PROSITE" id="PS51476">
    <property type="entry name" value="PROTEASOME_BETA_2"/>
    <property type="match status" value="1"/>
</dbReference>
<dbReference type="Proteomes" id="UP000717585">
    <property type="component" value="Unassembled WGS sequence"/>
</dbReference>
<dbReference type="OrthoDB" id="268428at2759"/>
<evidence type="ECO:0000256" key="4">
    <source>
        <dbReference type="RuleBase" id="RU004203"/>
    </source>
</evidence>
<protein>
    <recommendedName>
        <fullName evidence="4">Proteasome subunit beta</fullName>
    </recommendedName>
</protein>
<comment type="similarity">
    <text evidence="4">Belongs to the peptidase T1B family.</text>
</comment>
<dbReference type="InterPro" id="IPR001353">
    <property type="entry name" value="Proteasome_sua/b"/>
</dbReference>
<evidence type="ECO:0000313" key="5">
    <source>
        <dbReference type="EMBL" id="KAG9394264.1"/>
    </source>
</evidence>
<dbReference type="PANTHER" id="PTHR32194">
    <property type="entry name" value="METALLOPROTEASE TLDD"/>
    <property type="match status" value="1"/>
</dbReference>
<sequence>MDSLLGLTGNGFVVLAADASSIHSITMLKSDSDKIMPLGKNRAMAITGEAGDTDHFGSYIQKNLNLYDISYESPLSVNASVNFIRSELATALRKHPYNVNILFGGVDGTGAQLYWMDYLGSLSKLNFAAHGYFGHYALAYFDRHWKADMGEEEAIEVLKGCMKEIPERYIINQPLDKFVIKVVREDGVERIVNPFL</sequence>
<proteinExistence type="inferred from homology"/>
<dbReference type="CDD" id="cd03758">
    <property type="entry name" value="proteasome_beta_type_2"/>
    <property type="match status" value="1"/>
</dbReference>
<comment type="function">
    <text evidence="4">Component of the proteasome, a multicatalytic proteinase complex which is characterized by its ability to cleave peptides with Arg, Phe, Tyr, Leu, and Glu adjacent to the leaving group at neutral or slightly basic pH. The proteasome has an ATP-dependent proteolytic activity.</text>
</comment>
<dbReference type="PROSITE" id="PS00854">
    <property type="entry name" value="PROTEASOME_BETA_1"/>
    <property type="match status" value="1"/>
</dbReference>
<evidence type="ECO:0000256" key="1">
    <source>
        <dbReference type="ARBA" id="ARBA00022490"/>
    </source>
</evidence>
<gene>
    <name evidence="5" type="ORF">J8273_4366</name>
</gene>
<evidence type="ECO:0000313" key="6">
    <source>
        <dbReference type="Proteomes" id="UP000717585"/>
    </source>
</evidence>
<dbReference type="InterPro" id="IPR035206">
    <property type="entry name" value="Proteasome_beta2"/>
</dbReference>
<comment type="caution">
    <text evidence="5">The sequence shown here is derived from an EMBL/GenBank/DDBJ whole genome shotgun (WGS) entry which is preliminary data.</text>
</comment>
<keyword evidence="1 4" id="KW-0963">Cytoplasm</keyword>
<comment type="subunit">
    <text evidence="4">Component of the proteasome complex.</text>
</comment>
<dbReference type="GO" id="GO:0005839">
    <property type="term" value="C:proteasome core complex"/>
    <property type="evidence" value="ECO:0007669"/>
    <property type="project" value="InterPro"/>
</dbReference>
<dbReference type="InterPro" id="IPR029055">
    <property type="entry name" value="Ntn_hydrolases_N"/>
</dbReference>
<reference evidence="5" key="1">
    <citation type="submission" date="2021-05" db="EMBL/GenBank/DDBJ databases">
        <title>A free-living protist that lacks canonical eukaryotic 1 DNA replication and segregation systems.</title>
        <authorList>
            <person name="Salas-Leiva D.E."/>
            <person name="Tromer E.C."/>
            <person name="Curtis B.A."/>
            <person name="Jerlstrom-Hultqvist J."/>
            <person name="Kolisko M."/>
            <person name="Yi Z."/>
            <person name="Salas-Leiva J.S."/>
            <person name="Gallot-Lavallee L."/>
            <person name="Kops G.J.P.L."/>
            <person name="Archibald J.M."/>
            <person name="Simpson A.G.B."/>
            <person name="Roger A.J."/>
        </authorList>
    </citation>
    <scope>NUCLEOTIDE SEQUENCE</scope>
    <source>
        <strain evidence="5">BICM</strain>
    </source>
</reference>
<dbReference type="Gene3D" id="3.60.20.10">
    <property type="entry name" value="Glutamine Phosphoribosylpyrophosphate, subunit 1, domain 1"/>
    <property type="match status" value="1"/>
</dbReference>
<name>A0A8J6B4P8_9EUKA</name>
<keyword evidence="3 4" id="KW-0539">Nucleus</keyword>
<dbReference type="InterPro" id="IPR023333">
    <property type="entry name" value="Proteasome_suB-type"/>
</dbReference>
<dbReference type="GO" id="GO:0005737">
    <property type="term" value="C:cytoplasm"/>
    <property type="evidence" value="ECO:0007669"/>
    <property type="project" value="UniProtKB-SubCell"/>
</dbReference>